<feature type="domain" description="Disease resistance protein winged helix" evidence="8">
    <location>
        <begin position="368"/>
        <end position="443"/>
    </location>
</feature>
<feature type="domain" description="NB-ARC" evidence="6">
    <location>
        <begin position="187"/>
        <end position="279"/>
    </location>
</feature>
<dbReference type="InterPro" id="IPR036388">
    <property type="entry name" value="WH-like_DNA-bd_sf"/>
</dbReference>
<name>A0A8N4F9Z8_ELAGV</name>
<dbReference type="Pfam" id="PF00931">
    <property type="entry name" value="NB-ARC"/>
    <property type="match status" value="1"/>
</dbReference>
<dbReference type="InterPro" id="IPR032675">
    <property type="entry name" value="LRR_dom_sf"/>
</dbReference>
<evidence type="ECO:0000259" key="8">
    <source>
        <dbReference type="Pfam" id="PF23559"/>
    </source>
</evidence>
<organism evidence="10 11">
    <name type="scientific">Elaeis guineensis var. tenera</name>
    <name type="common">Oil palm</name>
    <dbReference type="NCBI Taxonomy" id="51953"/>
    <lineage>
        <taxon>Eukaryota</taxon>
        <taxon>Viridiplantae</taxon>
        <taxon>Streptophyta</taxon>
        <taxon>Embryophyta</taxon>
        <taxon>Tracheophyta</taxon>
        <taxon>Spermatophyta</taxon>
        <taxon>Magnoliopsida</taxon>
        <taxon>Liliopsida</taxon>
        <taxon>Arecaceae</taxon>
        <taxon>Arecoideae</taxon>
        <taxon>Cocoseae</taxon>
        <taxon>Elaeidinae</taxon>
        <taxon>Elaeis</taxon>
    </lineage>
</organism>
<dbReference type="Pfam" id="PF23559">
    <property type="entry name" value="WHD_DRP"/>
    <property type="match status" value="1"/>
</dbReference>
<dbReference type="InterPro" id="IPR027417">
    <property type="entry name" value="P-loop_NTPase"/>
</dbReference>
<dbReference type="AlphaFoldDB" id="A0A8N4F9Z8"/>
<evidence type="ECO:0000313" key="11">
    <source>
        <dbReference type="RefSeq" id="XP_029123316.1"/>
    </source>
</evidence>
<dbReference type="GO" id="GO:0043531">
    <property type="term" value="F:ADP binding"/>
    <property type="evidence" value="ECO:0007669"/>
    <property type="project" value="InterPro"/>
</dbReference>
<dbReference type="SUPFAM" id="SSF52047">
    <property type="entry name" value="RNI-like"/>
    <property type="match status" value="1"/>
</dbReference>
<keyword evidence="3" id="KW-0677">Repeat</keyword>
<dbReference type="Gene3D" id="1.10.8.430">
    <property type="entry name" value="Helical domain of apoptotic protease-activating factors"/>
    <property type="match status" value="1"/>
</dbReference>
<dbReference type="GO" id="GO:0002758">
    <property type="term" value="P:innate immune response-activating signaling pathway"/>
    <property type="evidence" value="ECO:0007669"/>
    <property type="project" value="UniProtKB-ARBA"/>
</dbReference>
<dbReference type="Pfam" id="PF18052">
    <property type="entry name" value="Rx_N"/>
    <property type="match status" value="1"/>
</dbReference>
<dbReference type="Gene3D" id="1.20.5.4130">
    <property type="match status" value="1"/>
</dbReference>
<dbReference type="Gene3D" id="1.10.10.10">
    <property type="entry name" value="Winged helix-like DNA-binding domain superfamily/Winged helix DNA-binding domain"/>
    <property type="match status" value="1"/>
</dbReference>
<dbReference type="PANTHER" id="PTHR23155:SF872">
    <property type="entry name" value="OS02G0456800 PROTEIN"/>
    <property type="match status" value="1"/>
</dbReference>
<dbReference type="InterPro" id="IPR055414">
    <property type="entry name" value="LRR_R13L4/SHOC2-like"/>
</dbReference>
<keyword evidence="10" id="KW-1185">Reference proteome</keyword>
<evidence type="ECO:0000259" key="7">
    <source>
        <dbReference type="Pfam" id="PF18052"/>
    </source>
</evidence>
<dbReference type="CDD" id="cd14798">
    <property type="entry name" value="RX-CC_like"/>
    <property type="match status" value="1"/>
</dbReference>
<evidence type="ECO:0000256" key="1">
    <source>
        <dbReference type="ARBA" id="ARBA00008894"/>
    </source>
</evidence>
<accession>A0A8N4F9Z8</accession>
<proteinExistence type="inferred from homology"/>
<dbReference type="InterPro" id="IPR042197">
    <property type="entry name" value="Apaf_helical"/>
</dbReference>
<dbReference type="InterPro" id="IPR002182">
    <property type="entry name" value="NB-ARC"/>
</dbReference>
<dbReference type="InterPro" id="IPR003591">
    <property type="entry name" value="Leu-rich_rpt_typical-subtyp"/>
</dbReference>
<dbReference type="OrthoDB" id="1534087at2759"/>
<feature type="domain" description="Disease resistance N-terminal" evidence="7">
    <location>
        <begin position="8"/>
        <end position="90"/>
    </location>
</feature>
<keyword evidence="4" id="KW-0547">Nucleotide-binding</keyword>
<feature type="domain" description="Disease resistance R13L4/SHOC-2-like LRR" evidence="9">
    <location>
        <begin position="526"/>
        <end position="722"/>
    </location>
</feature>
<evidence type="ECO:0000256" key="5">
    <source>
        <dbReference type="ARBA" id="ARBA00022821"/>
    </source>
</evidence>
<evidence type="ECO:0000256" key="3">
    <source>
        <dbReference type="ARBA" id="ARBA00022737"/>
    </source>
</evidence>
<dbReference type="PANTHER" id="PTHR23155">
    <property type="entry name" value="DISEASE RESISTANCE PROTEIN RP"/>
    <property type="match status" value="1"/>
</dbReference>
<evidence type="ECO:0000256" key="4">
    <source>
        <dbReference type="ARBA" id="ARBA00022741"/>
    </source>
</evidence>
<dbReference type="Pfam" id="PF23598">
    <property type="entry name" value="LRR_14"/>
    <property type="match status" value="1"/>
</dbReference>
<evidence type="ECO:0000256" key="2">
    <source>
        <dbReference type="ARBA" id="ARBA00022614"/>
    </source>
</evidence>
<dbReference type="Gene3D" id="3.80.10.10">
    <property type="entry name" value="Ribonuclease Inhibitor"/>
    <property type="match status" value="1"/>
</dbReference>
<dbReference type="SUPFAM" id="SSF52540">
    <property type="entry name" value="P-loop containing nucleoside triphosphate hydrolases"/>
    <property type="match status" value="1"/>
</dbReference>
<dbReference type="GO" id="GO:0009626">
    <property type="term" value="P:plant-type hypersensitive response"/>
    <property type="evidence" value="ECO:0007669"/>
    <property type="project" value="UniProtKB-ARBA"/>
</dbReference>
<keyword evidence="2" id="KW-0433">Leucine-rich repeat</keyword>
<dbReference type="Proteomes" id="UP000504607">
    <property type="component" value="Chromosome 12"/>
</dbReference>
<dbReference type="FunFam" id="1.10.10.10:FF:000322">
    <property type="entry name" value="Probable disease resistance protein At1g63360"/>
    <property type="match status" value="1"/>
</dbReference>
<keyword evidence="5" id="KW-0611">Plant defense</keyword>
<dbReference type="InterPro" id="IPR038005">
    <property type="entry name" value="RX-like_CC"/>
</dbReference>
<dbReference type="RefSeq" id="XP_029123316.1">
    <property type="nucleotide sequence ID" value="XM_029267483.1"/>
</dbReference>
<protein>
    <submittedName>
        <fullName evidence="11">Disease resistance protein RGA1</fullName>
    </submittedName>
</protein>
<dbReference type="InterPro" id="IPR041118">
    <property type="entry name" value="Rx_N"/>
</dbReference>
<sequence>MAMILDAFVGRYIGKLSEVIEGEISTILGVKGELTRLSEIMKSIKDYLEAAEKRRHTDETIGIWVKKLKDVMYDADDIIDLCIIKGGRLLEDHPSESAVRHHFSLCSCFSCIKFRYEIGGKIRKLNNRLNMTLEDQSKLSSLERIRHDDVRVGGVNHRQTSPDVVTKSRIVGAQIEEDTKSLGEYKEDETKAELLSRLSPLLSKRFFIVLDDVWNADLWEDLLRNSFERATASGRIVVTTRHTNVVGSMRGDGNTEADIHHVKKMDNESGWEMLRKRIFGDDVVEEVISDLKEVGVKIIEKCDGLPLAIKTIAGVLSSKEKTNTEWSKVLKGDAWSMNQLDKELPGALFLSYDDLSSDLKQCFLYCSLFPEDCTMDPDDLIRYWVAEGFVKTAEGDDLMEDVAEDYYRELITRNLLQPCDIFGELSDLAGNYCRMHDLLRSLALFFTRDESICIDKEQPRNINPSTKIRRLSIVNIGEKVEVPNIIIQQKCLRTLIMWGNWKSFLFFDSESYWRSDKTTMVENELFKKLRFLRVMDLSKTELESLPDSVGDLLHLRYLDFDRTKIKKLPESIGCLVNLQTLNLSGCELLHTLPKAITKLCNLRCLRLEGTSLTHVPKGVGELKHLNHLQGLVMGHDDRRDDEGCDLKELQSLCQLRFLEINRLERTEPAGAPVLGNSRFLRTLILNCKEQEDDAEATAIQKIDTIYNDLSPQSTHLRRLEINDFFDMNFLAPVHR</sequence>
<dbReference type="InterPro" id="IPR058922">
    <property type="entry name" value="WHD_DRP"/>
</dbReference>
<dbReference type="KEGG" id="egu:109504784"/>
<evidence type="ECO:0000259" key="9">
    <source>
        <dbReference type="Pfam" id="PF23598"/>
    </source>
</evidence>
<evidence type="ECO:0000313" key="10">
    <source>
        <dbReference type="Proteomes" id="UP000504607"/>
    </source>
</evidence>
<dbReference type="InterPro" id="IPR044974">
    <property type="entry name" value="Disease_R_plants"/>
</dbReference>
<dbReference type="PRINTS" id="PR00364">
    <property type="entry name" value="DISEASERSIST"/>
</dbReference>
<reference evidence="11" key="1">
    <citation type="submission" date="2025-08" db="UniProtKB">
        <authorList>
            <consortium name="RefSeq"/>
        </authorList>
    </citation>
    <scope>IDENTIFICATION</scope>
</reference>
<evidence type="ECO:0000259" key="6">
    <source>
        <dbReference type="Pfam" id="PF00931"/>
    </source>
</evidence>
<dbReference type="SMART" id="SM00369">
    <property type="entry name" value="LRR_TYP"/>
    <property type="match status" value="3"/>
</dbReference>
<gene>
    <name evidence="11" type="primary">LOC109504784</name>
</gene>
<comment type="similarity">
    <text evidence="1">Belongs to the disease resistance NB-LRR family.</text>
</comment>
<dbReference type="GO" id="GO:0042742">
    <property type="term" value="P:defense response to bacterium"/>
    <property type="evidence" value="ECO:0007669"/>
    <property type="project" value="UniProtKB-ARBA"/>
</dbReference>